<proteinExistence type="inferred from homology"/>
<dbReference type="PANTHER" id="PTHR21531">
    <property type="entry name" value="LOW-TEMPERATURE VIABILITY PROTEIN LTV1-RELATED"/>
    <property type="match status" value="1"/>
</dbReference>
<dbReference type="InterPro" id="IPR007307">
    <property type="entry name" value="Ltv1"/>
</dbReference>
<sequence length="509" mass="58833">MVEAACEEGVRKRFCKNTLKVCSQRSNLTMPNKRKKAFIDKKKAVTFHLVHRSQRDPLAADEKAPQHVLLPAQKVEVDKRREEQREFGVFFDDDYNYLQHLRETARPVEWASSGKSQRGKRTHDLQDGDDDDEEDEEEEEEKQTVSFNLPSSVFASEFEEEVGMLNKAAPISGPRLDMDPDIVAALDEDFDFDDPDNVLDDDFILKANDVKGAVGVGKNVNLYHDGDEEWEDTDEEESDSEGDVNSEGGVSGDEDGEGRPREFMFMDEETKTRFTEYSMTSSVMRRNEQLTLLDDRFEKFFEQFDEDEIGALDNAELEGHIEPDSARLEEVIKDYFKQKELDYRRPDALGPKELPVVREEEEDEEEQEMETIVLTAPAEKWDCETILSTYSNLYNHPKIIKDPPKAKPIRVSTRTGIPLDVLPGRGPTAKQAERMERINDSDLPRVATQPRPREESKEERKARKQAIREERRERRTEKKANKEAFKQEKVYQEKQMLNLRSNVQGLKLS</sequence>
<dbReference type="GO" id="GO:0000056">
    <property type="term" value="P:ribosomal small subunit export from nucleus"/>
    <property type="evidence" value="ECO:0007669"/>
    <property type="project" value="TreeGrafter"/>
</dbReference>
<accession>A0A060WV59</accession>
<dbReference type="GO" id="GO:0005829">
    <property type="term" value="C:cytosol"/>
    <property type="evidence" value="ECO:0007669"/>
    <property type="project" value="TreeGrafter"/>
</dbReference>
<dbReference type="GO" id="GO:0030688">
    <property type="term" value="C:preribosome, small subunit precursor"/>
    <property type="evidence" value="ECO:0007669"/>
    <property type="project" value="TreeGrafter"/>
</dbReference>
<feature type="region of interest" description="Disordered" evidence="3">
    <location>
        <begin position="417"/>
        <end position="487"/>
    </location>
</feature>
<gene>
    <name evidence="4" type="ORF">GSONMT00049653001</name>
</gene>
<dbReference type="Pfam" id="PF04180">
    <property type="entry name" value="LTV"/>
    <property type="match status" value="1"/>
</dbReference>
<feature type="compositionally biased region" description="Basic and acidic residues" evidence="3">
    <location>
        <begin position="257"/>
        <end position="268"/>
    </location>
</feature>
<evidence type="ECO:0000256" key="3">
    <source>
        <dbReference type="SAM" id="MobiDB-lite"/>
    </source>
</evidence>
<evidence type="ECO:0000313" key="5">
    <source>
        <dbReference type="Proteomes" id="UP000193380"/>
    </source>
</evidence>
<feature type="compositionally biased region" description="Basic and acidic residues" evidence="3">
    <location>
        <begin position="451"/>
        <end position="487"/>
    </location>
</feature>
<dbReference type="STRING" id="8022.A0A060WV59"/>
<dbReference type="GO" id="GO:0005634">
    <property type="term" value="C:nucleus"/>
    <property type="evidence" value="ECO:0007669"/>
    <property type="project" value="TreeGrafter"/>
</dbReference>
<feature type="compositionally biased region" description="Acidic residues" evidence="3">
    <location>
        <begin position="226"/>
        <end position="244"/>
    </location>
</feature>
<name>A0A060WV59_ONCMY</name>
<evidence type="ECO:0000256" key="1">
    <source>
        <dbReference type="ARBA" id="ARBA00009078"/>
    </source>
</evidence>
<reference evidence="4" key="2">
    <citation type="submission" date="2014-03" db="EMBL/GenBank/DDBJ databases">
        <authorList>
            <person name="Genoscope - CEA"/>
        </authorList>
    </citation>
    <scope>NUCLEOTIDE SEQUENCE</scope>
</reference>
<feature type="compositionally biased region" description="Basic and acidic residues" evidence="3">
    <location>
        <begin position="431"/>
        <end position="443"/>
    </location>
</feature>
<protein>
    <recommendedName>
        <fullName evidence="2">Protein LTV1 homolog</fullName>
    </recommendedName>
</protein>
<dbReference type="AlphaFoldDB" id="A0A060WV59"/>
<reference evidence="4" key="1">
    <citation type="journal article" date="2014" name="Nat. Commun.">
        <title>The rainbow trout genome provides novel insights into evolution after whole-genome duplication in vertebrates.</title>
        <authorList>
            <person name="Berthelot C."/>
            <person name="Brunet F."/>
            <person name="Chalopin D."/>
            <person name="Juanchich A."/>
            <person name="Bernard M."/>
            <person name="Noel B."/>
            <person name="Bento P."/>
            <person name="Da Silva C."/>
            <person name="Labadie K."/>
            <person name="Alberti A."/>
            <person name="Aury J.M."/>
            <person name="Louis A."/>
            <person name="Dehais P."/>
            <person name="Bardou P."/>
            <person name="Montfort J."/>
            <person name="Klopp C."/>
            <person name="Cabau C."/>
            <person name="Gaspin C."/>
            <person name="Thorgaard G.H."/>
            <person name="Boussaha M."/>
            <person name="Quillet E."/>
            <person name="Guyomard R."/>
            <person name="Galiana D."/>
            <person name="Bobe J."/>
            <person name="Volff J.N."/>
            <person name="Genet C."/>
            <person name="Wincker P."/>
            <person name="Jaillon O."/>
            <person name="Roest Crollius H."/>
            <person name="Guiguen Y."/>
        </authorList>
    </citation>
    <scope>NUCLEOTIDE SEQUENCE [LARGE SCALE GENOMIC DNA]</scope>
</reference>
<evidence type="ECO:0000313" key="4">
    <source>
        <dbReference type="EMBL" id="CDQ70917.1"/>
    </source>
</evidence>
<organism evidence="4 5">
    <name type="scientific">Oncorhynchus mykiss</name>
    <name type="common">Rainbow trout</name>
    <name type="synonym">Salmo gairdneri</name>
    <dbReference type="NCBI Taxonomy" id="8022"/>
    <lineage>
        <taxon>Eukaryota</taxon>
        <taxon>Metazoa</taxon>
        <taxon>Chordata</taxon>
        <taxon>Craniata</taxon>
        <taxon>Vertebrata</taxon>
        <taxon>Euteleostomi</taxon>
        <taxon>Actinopterygii</taxon>
        <taxon>Neopterygii</taxon>
        <taxon>Teleostei</taxon>
        <taxon>Protacanthopterygii</taxon>
        <taxon>Salmoniformes</taxon>
        <taxon>Salmonidae</taxon>
        <taxon>Salmoninae</taxon>
        <taxon>Oncorhynchus</taxon>
    </lineage>
</organism>
<comment type="similarity">
    <text evidence="1">Belongs to the LTV1 family.</text>
</comment>
<dbReference type="PANTHER" id="PTHR21531:SF0">
    <property type="entry name" value="PROTEIN LTV1 HOMOLOG"/>
    <property type="match status" value="1"/>
</dbReference>
<dbReference type="GO" id="GO:0042274">
    <property type="term" value="P:ribosomal small subunit biogenesis"/>
    <property type="evidence" value="ECO:0007669"/>
    <property type="project" value="InterPro"/>
</dbReference>
<dbReference type="PaxDb" id="8022-A0A060WV59"/>
<feature type="region of interest" description="Disordered" evidence="3">
    <location>
        <begin position="217"/>
        <end position="268"/>
    </location>
</feature>
<feature type="compositionally biased region" description="Acidic residues" evidence="3">
    <location>
        <begin position="127"/>
        <end position="141"/>
    </location>
</feature>
<dbReference type="Proteomes" id="UP000193380">
    <property type="component" value="Unassembled WGS sequence"/>
</dbReference>
<feature type="region of interest" description="Disordered" evidence="3">
    <location>
        <begin position="108"/>
        <end position="151"/>
    </location>
</feature>
<dbReference type="EMBL" id="FR904739">
    <property type="protein sequence ID" value="CDQ70917.1"/>
    <property type="molecule type" value="Genomic_DNA"/>
</dbReference>
<evidence type="ECO:0000256" key="2">
    <source>
        <dbReference type="ARBA" id="ARBA00021561"/>
    </source>
</evidence>